<sequence>MVVPRPQILRVLLSRYAEARIRAHEDDTAAGRRALDDVAYTLCVITGTRSVEDALARADRLLAVDQPDRAQRRGGGHCEAVPSLAV</sequence>
<dbReference type="EMBL" id="QQNA01000119">
    <property type="protein sequence ID" value="RDG37104.1"/>
    <property type="molecule type" value="Genomic_DNA"/>
</dbReference>
<name>A0A370BAA1_9ACTN</name>
<reference evidence="1 2" key="1">
    <citation type="submission" date="2018-07" db="EMBL/GenBank/DDBJ databases">
        <title>Streptomyces species from bats.</title>
        <authorList>
            <person name="Dunlap C."/>
        </authorList>
    </citation>
    <scope>NUCLEOTIDE SEQUENCE [LARGE SCALE GENOMIC DNA]</scope>
    <source>
        <strain evidence="1 2">AC230</strain>
    </source>
</reference>
<dbReference type="Pfam" id="PF17196">
    <property type="entry name" value="DUF5133"/>
    <property type="match status" value="1"/>
</dbReference>
<dbReference type="OrthoDB" id="4320263at2"/>
<organism evidence="1 2">
    <name type="scientific">Streptomyces corynorhini</name>
    <dbReference type="NCBI Taxonomy" id="2282652"/>
    <lineage>
        <taxon>Bacteria</taxon>
        <taxon>Bacillati</taxon>
        <taxon>Actinomycetota</taxon>
        <taxon>Actinomycetes</taxon>
        <taxon>Kitasatosporales</taxon>
        <taxon>Streptomycetaceae</taxon>
        <taxon>Streptomyces</taxon>
    </lineage>
</organism>
<dbReference type="InterPro" id="IPR033457">
    <property type="entry name" value="DUF5133"/>
</dbReference>
<comment type="caution">
    <text evidence="1">The sequence shown here is derived from an EMBL/GenBank/DDBJ whole genome shotgun (WGS) entry which is preliminary data.</text>
</comment>
<proteinExistence type="predicted"/>
<dbReference type="AlphaFoldDB" id="A0A370BAA1"/>
<gene>
    <name evidence="1" type="ORF">DVH02_16415</name>
</gene>
<evidence type="ECO:0000313" key="2">
    <source>
        <dbReference type="Proteomes" id="UP000253741"/>
    </source>
</evidence>
<dbReference type="RefSeq" id="WP_114624562.1">
    <property type="nucleotide sequence ID" value="NZ_QQNA01000119.1"/>
</dbReference>
<dbReference type="Proteomes" id="UP000253741">
    <property type="component" value="Unassembled WGS sequence"/>
</dbReference>
<evidence type="ECO:0000313" key="1">
    <source>
        <dbReference type="EMBL" id="RDG37104.1"/>
    </source>
</evidence>
<accession>A0A370BAA1</accession>
<protein>
    <submittedName>
        <fullName evidence="1">DUF5133 domain-containing protein</fullName>
    </submittedName>
</protein>
<keyword evidence="2" id="KW-1185">Reference proteome</keyword>